<evidence type="ECO:0000256" key="10">
    <source>
        <dbReference type="ARBA" id="ARBA00023204"/>
    </source>
</evidence>
<dbReference type="Pfam" id="PF17207">
    <property type="entry name" value="MCM_OB"/>
    <property type="match status" value="1"/>
</dbReference>
<dbReference type="InterPro" id="IPR041562">
    <property type="entry name" value="MCM_lid"/>
</dbReference>
<gene>
    <name evidence="17" type="ORF">RRG08_064703</name>
</gene>
<evidence type="ECO:0000313" key="17">
    <source>
        <dbReference type="EMBL" id="KAK3760030.1"/>
    </source>
</evidence>
<dbReference type="SUPFAM" id="SSF52540">
    <property type="entry name" value="P-loop containing nucleoside triphosphate hydrolases"/>
    <property type="match status" value="1"/>
</dbReference>
<dbReference type="InterPro" id="IPR003593">
    <property type="entry name" value="AAA+_ATPase"/>
</dbReference>
<dbReference type="Gene3D" id="2.20.28.10">
    <property type="match status" value="1"/>
</dbReference>
<evidence type="ECO:0000256" key="15">
    <source>
        <dbReference type="RuleBase" id="RU004070"/>
    </source>
</evidence>
<sequence length="833" mass="92722">MSQTSSSSASYRGTKGRGRGWWRGWRARGGNFNQRGSRGGYQRGNLPYTRGEGQKPQLVQTHLQVVSPYVGWTLYLPGEPYSDHSAVVDMVQTFEKYFVSWNKLYDWDDIEQKGFFVVDYTELATDKTIKEHIPDLNIQLKDSPEKVLACVGLAMHQIVSHKHQQDLISLSTELGGTKEDVPQYCAQQIFARIKNFGSPLALKSFKANCFGKFVTIKGTVVRVGNIKPLCTVMAFKCASCSFIQAVNLPDGKYNLPTSCPAEECRGRTFFPCRNDARTRTIDWQTIRVQEIMSDSQKETGRVPRTIDCELTRDLVDACVPGDVVTVTGIVKVNSVDEGRGKSRDKCIFLLYLYGNNVTNIKGNKRKLGDDSSGLAMDFTMKELYAIQEIQSQPNLFHLLILSLCPSIFGHEMVKAGLILGLFGSGQKFVNDKNRIPVRGDPHILVVGDPGLGKSQMLQAVSAAAPRSVYVCGNTTTASGLTVTLSKDGGSGDFALEAGALVLADQGCCCIDEFDKMGAQHQALLEAMEQQSISIAKAGIVCSLPARTSIIAAANPVGGHYNKAKTVSENLKMGGALLSRFDLVFIMLDKPDEEMDGVLSEHVMALHAGTNSDLSSLTIRRESQMSESRIQWECDQPLCERLKAARSSITDPIPHQLLRKYVGYARKYVHPKIGTEAASVIQEFYLTLRRSHQNRDSTPITTRQLESLMRLTEARARLELREIATRTDAEDVVEIMKYSMQEVYSDQYGWLDFQRSQHGSGMSGRSQPKRFVSALQKVAEQTYNNIFTVDQMRQISKDIGMRILDFEGFLSSLNNQGFLLKKGSRVYQLQTFGY</sequence>
<dbReference type="GO" id="GO:0097362">
    <property type="term" value="C:MCM8-MCM9 complex"/>
    <property type="evidence" value="ECO:0007669"/>
    <property type="project" value="UniProtKB-ARBA"/>
</dbReference>
<keyword evidence="7" id="KW-0347">Helicase</keyword>
<dbReference type="Pfam" id="PF26065">
    <property type="entry name" value="MCM8_N"/>
    <property type="match status" value="1"/>
</dbReference>
<protein>
    <recommendedName>
        <fullName evidence="12">DNA helicase MCM8</fullName>
        <ecNumber evidence="3">3.6.4.12</ecNumber>
    </recommendedName>
    <alternativeName>
        <fullName evidence="13">Minichromosome maintenance 8</fullName>
    </alternativeName>
</protein>
<evidence type="ECO:0000256" key="6">
    <source>
        <dbReference type="ARBA" id="ARBA00022801"/>
    </source>
</evidence>
<dbReference type="InterPro" id="IPR012340">
    <property type="entry name" value="NA-bd_OB-fold"/>
</dbReference>
<dbReference type="InterPro" id="IPR031327">
    <property type="entry name" value="MCM"/>
</dbReference>
<dbReference type="PANTHER" id="PTHR11630">
    <property type="entry name" value="DNA REPLICATION LICENSING FACTOR MCM FAMILY MEMBER"/>
    <property type="match status" value="1"/>
</dbReference>
<comment type="subcellular location">
    <subcellularLocation>
        <location evidence="1">Nucleus</location>
    </subcellularLocation>
</comment>
<dbReference type="GO" id="GO:0005634">
    <property type="term" value="C:nucleus"/>
    <property type="evidence" value="ECO:0007669"/>
    <property type="project" value="UniProtKB-SubCell"/>
</dbReference>
<dbReference type="Pfam" id="PF17855">
    <property type="entry name" value="MCM_lid"/>
    <property type="match status" value="1"/>
</dbReference>
<dbReference type="Proteomes" id="UP001283361">
    <property type="component" value="Unassembled WGS sequence"/>
</dbReference>
<name>A0AAE0YZX6_9GAST</name>
<evidence type="ECO:0000256" key="7">
    <source>
        <dbReference type="ARBA" id="ARBA00022806"/>
    </source>
</evidence>
<dbReference type="Gene3D" id="2.40.50.140">
    <property type="entry name" value="Nucleic acid-binding proteins"/>
    <property type="match status" value="1"/>
</dbReference>
<feature type="domain" description="MCM C-terminal AAA(+) ATPase" evidence="16">
    <location>
        <begin position="395"/>
        <end position="602"/>
    </location>
</feature>
<dbReference type="PRINTS" id="PR01657">
    <property type="entry name" value="MCMFAMILY"/>
</dbReference>
<evidence type="ECO:0000256" key="2">
    <source>
        <dbReference type="ARBA" id="ARBA00008010"/>
    </source>
</evidence>
<evidence type="ECO:0000259" key="16">
    <source>
        <dbReference type="PROSITE" id="PS50051"/>
    </source>
</evidence>
<keyword evidence="11" id="KW-0539">Nucleus</keyword>
<evidence type="ECO:0000256" key="5">
    <source>
        <dbReference type="ARBA" id="ARBA00022763"/>
    </source>
</evidence>
<evidence type="ECO:0000256" key="1">
    <source>
        <dbReference type="ARBA" id="ARBA00004123"/>
    </source>
</evidence>
<evidence type="ECO:0000256" key="11">
    <source>
        <dbReference type="ARBA" id="ARBA00023242"/>
    </source>
</evidence>
<dbReference type="CDD" id="cd17759">
    <property type="entry name" value="MCM8"/>
    <property type="match status" value="1"/>
</dbReference>
<dbReference type="GO" id="GO:0003697">
    <property type="term" value="F:single-stranded DNA binding"/>
    <property type="evidence" value="ECO:0007669"/>
    <property type="project" value="TreeGrafter"/>
</dbReference>
<comment type="catalytic activity">
    <reaction evidence="14">
        <text>ATP + H2O = ADP + phosphate + H(+)</text>
        <dbReference type="Rhea" id="RHEA:13065"/>
        <dbReference type="ChEBI" id="CHEBI:15377"/>
        <dbReference type="ChEBI" id="CHEBI:15378"/>
        <dbReference type="ChEBI" id="CHEBI:30616"/>
        <dbReference type="ChEBI" id="CHEBI:43474"/>
        <dbReference type="ChEBI" id="CHEBI:456216"/>
        <dbReference type="EC" id="3.6.4.12"/>
    </reaction>
</comment>
<keyword evidence="4 15" id="KW-0547">Nucleotide-binding</keyword>
<reference evidence="17" key="1">
    <citation type="journal article" date="2023" name="G3 (Bethesda)">
        <title>A reference genome for the long-term kleptoplast-retaining sea slug Elysia crispata morphotype clarki.</title>
        <authorList>
            <person name="Eastman K.E."/>
            <person name="Pendleton A.L."/>
            <person name="Shaikh M.A."/>
            <person name="Suttiyut T."/>
            <person name="Ogas R."/>
            <person name="Tomko P."/>
            <person name="Gavelis G."/>
            <person name="Widhalm J.R."/>
            <person name="Wisecaver J.H."/>
        </authorList>
    </citation>
    <scope>NUCLEOTIDE SEQUENCE</scope>
    <source>
        <strain evidence="17">ECLA1</strain>
    </source>
</reference>
<keyword evidence="18" id="KW-1185">Reference proteome</keyword>
<dbReference type="Pfam" id="PF25051">
    <property type="entry name" value="WHD_MCM8"/>
    <property type="match status" value="1"/>
</dbReference>
<dbReference type="GO" id="GO:0017116">
    <property type="term" value="F:single-stranded DNA helicase activity"/>
    <property type="evidence" value="ECO:0007669"/>
    <property type="project" value="TreeGrafter"/>
</dbReference>
<dbReference type="GO" id="GO:0016787">
    <property type="term" value="F:hydrolase activity"/>
    <property type="evidence" value="ECO:0007669"/>
    <property type="project" value="UniProtKB-KW"/>
</dbReference>
<proteinExistence type="inferred from homology"/>
<dbReference type="GO" id="GO:0005524">
    <property type="term" value="F:ATP binding"/>
    <property type="evidence" value="ECO:0007669"/>
    <property type="project" value="UniProtKB-KW"/>
</dbReference>
<evidence type="ECO:0000256" key="8">
    <source>
        <dbReference type="ARBA" id="ARBA00022840"/>
    </source>
</evidence>
<evidence type="ECO:0000313" key="18">
    <source>
        <dbReference type="Proteomes" id="UP001283361"/>
    </source>
</evidence>
<organism evidence="17 18">
    <name type="scientific">Elysia crispata</name>
    <name type="common">lettuce slug</name>
    <dbReference type="NCBI Taxonomy" id="231223"/>
    <lineage>
        <taxon>Eukaryota</taxon>
        <taxon>Metazoa</taxon>
        <taxon>Spiralia</taxon>
        <taxon>Lophotrochozoa</taxon>
        <taxon>Mollusca</taxon>
        <taxon>Gastropoda</taxon>
        <taxon>Heterobranchia</taxon>
        <taxon>Euthyneura</taxon>
        <taxon>Panpulmonata</taxon>
        <taxon>Sacoglossa</taxon>
        <taxon>Placobranchoidea</taxon>
        <taxon>Plakobranchidae</taxon>
        <taxon>Elysia</taxon>
    </lineage>
</organism>
<evidence type="ECO:0000256" key="3">
    <source>
        <dbReference type="ARBA" id="ARBA00012551"/>
    </source>
</evidence>
<keyword evidence="9 15" id="KW-0238">DNA-binding</keyword>
<comment type="similarity">
    <text evidence="2 15">Belongs to the MCM family.</text>
</comment>
<dbReference type="EMBL" id="JAWDGP010005047">
    <property type="protein sequence ID" value="KAK3760030.1"/>
    <property type="molecule type" value="Genomic_DNA"/>
</dbReference>
<dbReference type="Pfam" id="PF00493">
    <property type="entry name" value="MCM"/>
    <property type="match status" value="1"/>
</dbReference>
<dbReference type="SMART" id="SM00382">
    <property type="entry name" value="AAA"/>
    <property type="match status" value="1"/>
</dbReference>
<dbReference type="PANTHER" id="PTHR11630:SF47">
    <property type="entry name" value="DNA HELICASE MCM8"/>
    <property type="match status" value="1"/>
</dbReference>
<dbReference type="GO" id="GO:0000724">
    <property type="term" value="P:double-strand break repair via homologous recombination"/>
    <property type="evidence" value="ECO:0007669"/>
    <property type="project" value="UniProtKB-ARBA"/>
</dbReference>
<dbReference type="SUPFAM" id="SSF50249">
    <property type="entry name" value="Nucleic acid-binding proteins"/>
    <property type="match status" value="1"/>
</dbReference>
<dbReference type="InterPro" id="IPR001208">
    <property type="entry name" value="MCM_dom"/>
</dbReference>
<dbReference type="InterPro" id="IPR058767">
    <property type="entry name" value="MCM8_N"/>
</dbReference>
<keyword evidence="5" id="KW-0227">DNA damage</keyword>
<evidence type="ECO:0000256" key="13">
    <source>
        <dbReference type="ARBA" id="ARBA00042306"/>
    </source>
</evidence>
<keyword evidence="8 15" id="KW-0067">ATP-binding</keyword>
<dbReference type="EC" id="3.6.4.12" evidence="3"/>
<dbReference type="FunFam" id="2.20.28.10:FF:000007">
    <property type="entry name" value="DNA helicase MCM8 isoform X1"/>
    <property type="match status" value="1"/>
</dbReference>
<dbReference type="FunFam" id="3.40.50.300:FF:000650">
    <property type="entry name" value="DNA helicase MCM8 isoform X1"/>
    <property type="match status" value="1"/>
</dbReference>
<evidence type="ECO:0000256" key="14">
    <source>
        <dbReference type="ARBA" id="ARBA00047995"/>
    </source>
</evidence>
<evidence type="ECO:0000256" key="9">
    <source>
        <dbReference type="ARBA" id="ARBA00023125"/>
    </source>
</evidence>
<dbReference type="PROSITE" id="PS50051">
    <property type="entry name" value="MCM_2"/>
    <property type="match status" value="1"/>
</dbReference>
<dbReference type="Gene3D" id="3.40.50.300">
    <property type="entry name" value="P-loop containing nucleotide triphosphate hydrolases"/>
    <property type="match status" value="1"/>
</dbReference>
<dbReference type="CDD" id="cd22247">
    <property type="entry name" value="MCM8_WHD"/>
    <property type="match status" value="1"/>
</dbReference>
<dbReference type="InterPro" id="IPR033762">
    <property type="entry name" value="MCM_OB"/>
</dbReference>
<keyword evidence="6" id="KW-0378">Hydrolase</keyword>
<evidence type="ECO:0000256" key="12">
    <source>
        <dbReference type="ARBA" id="ARBA00041084"/>
    </source>
</evidence>
<dbReference type="SMART" id="SM00350">
    <property type="entry name" value="MCM"/>
    <property type="match status" value="1"/>
</dbReference>
<evidence type="ECO:0000256" key="4">
    <source>
        <dbReference type="ARBA" id="ARBA00022741"/>
    </source>
</evidence>
<accession>A0AAE0YZX6</accession>
<comment type="caution">
    <text evidence="17">The sequence shown here is derived from an EMBL/GenBank/DDBJ whole genome shotgun (WGS) entry which is preliminary data.</text>
</comment>
<dbReference type="InterPro" id="IPR056875">
    <property type="entry name" value="MCM8/REC_WHD"/>
</dbReference>
<dbReference type="AlphaFoldDB" id="A0AAE0YZX6"/>
<dbReference type="InterPro" id="IPR027417">
    <property type="entry name" value="P-loop_NTPase"/>
</dbReference>
<keyword evidence="10" id="KW-0234">DNA repair</keyword>